<comment type="function">
    <text evidence="16">Peptidoglycan polymerase that is essential for cell division.</text>
</comment>
<keyword evidence="18" id="KW-0131">Cell cycle</keyword>
<dbReference type="PANTHER" id="PTHR30474">
    <property type="entry name" value="CELL CYCLE PROTEIN"/>
    <property type="match status" value="1"/>
</dbReference>
<feature type="transmembrane region" description="Helical" evidence="17">
    <location>
        <begin position="149"/>
        <end position="167"/>
    </location>
</feature>
<evidence type="ECO:0000256" key="1">
    <source>
        <dbReference type="ARBA" id="ARBA00004141"/>
    </source>
</evidence>
<reference evidence="19 22" key="2">
    <citation type="submission" date="2023-05" db="EMBL/GenBank/DDBJ databases">
        <title>Cataloging the Phylogenetic Diversity of Human Bladder Bacteria.</title>
        <authorList>
            <person name="Du J."/>
        </authorList>
    </citation>
    <scope>NUCLEOTIDE SEQUENCE [LARGE SCALE GENOMIC DNA]</scope>
    <source>
        <strain evidence="19 22">UMB0725</strain>
    </source>
</reference>
<dbReference type="Proteomes" id="UP001169713">
    <property type="component" value="Unassembled WGS sequence"/>
</dbReference>
<evidence type="ECO:0000256" key="8">
    <source>
        <dbReference type="ARBA" id="ARBA00023136"/>
    </source>
</evidence>
<dbReference type="Proteomes" id="UP000250714">
    <property type="component" value="Unassembled WGS sequence"/>
</dbReference>
<evidence type="ECO:0000313" key="22">
    <source>
        <dbReference type="Proteomes" id="UP001230232"/>
    </source>
</evidence>
<protein>
    <recommendedName>
        <fullName evidence="12">Probable peptidoglycan glycosyltransferase FtsW</fullName>
        <ecNumber evidence="14">2.4.99.28</ecNumber>
    </recommendedName>
    <alternativeName>
        <fullName evidence="13">Cell division protein FtsW</fullName>
    </alternativeName>
    <alternativeName>
        <fullName evidence="10">Cell wall polymerase</fullName>
    </alternativeName>
    <alternativeName>
        <fullName evidence="9">Peptidoglycan polymerase</fullName>
    </alternativeName>
</protein>
<keyword evidence="8 17" id="KW-0472">Membrane</keyword>
<dbReference type="GeneID" id="48925182"/>
<organism evidence="19 22">
    <name type="scientific">Lactobacillus paragasseri</name>
    <dbReference type="NCBI Taxonomy" id="2107999"/>
    <lineage>
        <taxon>Bacteria</taxon>
        <taxon>Bacillati</taxon>
        <taxon>Bacillota</taxon>
        <taxon>Bacilli</taxon>
        <taxon>Lactobacillales</taxon>
        <taxon>Lactobacillaceae</taxon>
        <taxon>Lactobacillus</taxon>
    </lineage>
</organism>
<evidence type="ECO:0000256" key="12">
    <source>
        <dbReference type="ARBA" id="ARBA00041185"/>
    </source>
</evidence>
<evidence type="ECO:0000256" key="13">
    <source>
        <dbReference type="ARBA" id="ARBA00041418"/>
    </source>
</evidence>
<dbReference type="RefSeq" id="WP_020807146.1">
    <property type="nucleotide sequence ID" value="NZ_AP018549.1"/>
</dbReference>
<evidence type="ECO:0000313" key="20">
    <source>
        <dbReference type="EMBL" id="MDO6361285.1"/>
    </source>
</evidence>
<dbReference type="InterPro" id="IPR018365">
    <property type="entry name" value="Cell_cycle_FtsW-rel_CS"/>
</dbReference>
<accession>A0AAP6C2G4</accession>
<dbReference type="GO" id="GO:0008360">
    <property type="term" value="P:regulation of cell shape"/>
    <property type="evidence" value="ECO:0007669"/>
    <property type="project" value="UniProtKB-KW"/>
</dbReference>
<feature type="transmembrane region" description="Helical" evidence="17">
    <location>
        <begin position="197"/>
        <end position="218"/>
    </location>
</feature>
<evidence type="ECO:0000313" key="21">
    <source>
        <dbReference type="Proteomes" id="UP000250714"/>
    </source>
</evidence>
<dbReference type="GO" id="GO:0009252">
    <property type="term" value="P:peptidoglycan biosynthetic process"/>
    <property type="evidence" value="ECO:0007669"/>
    <property type="project" value="UniProtKB-KW"/>
</dbReference>
<keyword evidence="4 17" id="KW-0812">Transmembrane</keyword>
<evidence type="ECO:0000256" key="15">
    <source>
        <dbReference type="ARBA" id="ARBA00049902"/>
    </source>
</evidence>
<evidence type="ECO:0000256" key="3">
    <source>
        <dbReference type="ARBA" id="ARBA00022679"/>
    </source>
</evidence>
<feature type="transmembrane region" description="Helical" evidence="17">
    <location>
        <begin position="292"/>
        <end position="312"/>
    </location>
</feature>
<dbReference type="EC" id="2.4.99.28" evidence="14"/>
<evidence type="ECO:0000256" key="7">
    <source>
        <dbReference type="ARBA" id="ARBA00022989"/>
    </source>
</evidence>
<evidence type="ECO:0000313" key="18">
    <source>
        <dbReference type="EMBL" id="GBA81306.1"/>
    </source>
</evidence>
<dbReference type="InterPro" id="IPR001182">
    <property type="entry name" value="FtsW/RodA"/>
</dbReference>
<evidence type="ECO:0000256" key="6">
    <source>
        <dbReference type="ARBA" id="ARBA00022984"/>
    </source>
</evidence>
<keyword evidence="2" id="KW-0328">Glycosyltransferase</keyword>
<reference evidence="18 21" key="1">
    <citation type="journal article" date="2018" name="Int. J. Syst. Evol. Microbiol.">
        <title>Lactobacillus paragasseri sp. nov., a sister taxon of Lactobacillus gasseri, based on whole-genome sequence analyses.</title>
        <authorList>
            <person name="Tanizawa Y."/>
            <person name="Tada I."/>
            <person name="Kobayashi H."/>
            <person name="Endo A."/>
            <person name="Maeno S."/>
            <person name="Toyoda A."/>
            <person name="Arita M."/>
            <person name="Nakamura Y."/>
            <person name="Sakamoto M."/>
            <person name="Ohkuma M."/>
            <person name="Tohno M."/>
        </authorList>
    </citation>
    <scope>NUCLEOTIDE SEQUENCE [LARGE SCALE GENOMIC DNA]</scope>
    <source>
        <strain evidence="18 21">JCM 1130</strain>
    </source>
</reference>
<reference evidence="20" key="3">
    <citation type="submission" date="2023-07" db="EMBL/GenBank/DDBJ databases">
        <title>Whole Genome Sequencing of Colonoscopy isolates.</title>
        <authorList>
            <person name="Surve S.V."/>
            <person name="Valls R.A."/>
            <person name="Barrak K.E."/>
            <person name="Gardner T.B."/>
            <person name="O'Toole G.A."/>
        </authorList>
    </citation>
    <scope>NUCLEOTIDE SEQUENCE</scope>
    <source>
        <strain evidence="20">GP0003</strain>
    </source>
</reference>
<dbReference type="EMBL" id="BEXG01000002">
    <property type="protein sequence ID" value="GBA81306.1"/>
    <property type="molecule type" value="Genomic_DNA"/>
</dbReference>
<gene>
    <name evidence="18" type="primary">ftsW</name>
    <name evidence="18" type="ORF">LJCM1130_08040</name>
    <name evidence="20" type="ORF">Q4436_04015</name>
    <name evidence="19" type="ORF">QP478_04290</name>
</gene>
<dbReference type="AlphaFoldDB" id="A0AAP6C2G4"/>
<evidence type="ECO:0000256" key="4">
    <source>
        <dbReference type="ARBA" id="ARBA00022692"/>
    </source>
</evidence>
<dbReference type="EMBL" id="JAUONS010000002">
    <property type="protein sequence ID" value="MDO6361285.1"/>
    <property type="molecule type" value="Genomic_DNA"/>
</dbReference>
<keyword evidence="18" id="KW-0132">Cell division</keyword>
<keyword evidence="6" id="KW-0573">Peptidoglycan synthesis</keyword>
<feature type="transmembrane region" description="Helical" evidence="17">
    <location>
        <begin position="12"/>
        <end position="30"/>
    </location>
</feature>
<dbReference type="PANTHER" id="PTHR30474:SF2">
    <property type="entry name" value="PEPTIDOGLYCAN GLYCOSYLTRANSFERASE FTSW-RELATED"/>
    <property type="match status" value="1"/>
</dbReference>
<evidence type="ECO:0000313" key="19">
    <source>
        <dbReference type="EMBL" id="MDK7298430.1"/>
    </source>
</evidence>
<dbReference type="GO" id="GO:0032153">
    <property type="term" value="C:cell division site"/>
    <property type="evidence" value="ECO:0007669"/>
    <property type="project" value="TreeGrafter"/>
</dbReference>
<feature type="transmembrane region" description="Helical" evidence="17">
    <location>
        <begin position="358"/>
        <end position="381"/>
    </location>
</feature>
<feature type="transmembrane region" description="Helical" evidence="17">
    <location>
        <begin position="324"/>
        <end position="346"/>
    </location>
</feature>
<evidence type="ECO:0000256" key="9">
    <source>
        <dbReference type="ARBA" id="ARBA00032370"/>
    </source>
</evidence>
<dbReference type="PROSITE" id="PS00428">
    <property type="entry name" value="FTSW_RODA_SPOVE"/>
    <property type="match status" value="1"/>
</dbReference>
<dbReference type="Proteomes" id="UP001230232">
    <property type="component" value="Unassembled WGS sequence"/>
</dbReference>
<evidence type="ECO:0000256" key="17">
    <source>
        <dbReference type="SAM" id="Phobius"/>
    </source>
</evidence>
<evidence type="ECO:0000256" key="14">
    <source>
        <dbReference type="ARBA" id="ARBA00044770"/>
    </source>
</evidence>
<dbReference type="GO" id="GO:0015648">
    <property type="term" value="F:lipid-linked peptidoglycan transporter activity"/>
    <property type="evidence" value="ECO:0007669"/>
    <property type="project" value="TreeGrafter"/>
</dbReference>
<comment type="catalytic activity">
    <reaction evidence="15">
        <text>[GlcNAc-(1-&gt;4)-Mur2Ac(oyl-L-Ala-gamma-D-Glu-L-Lys-D-Ala-D-Ala)](n)-di-trans,octa-cis-undecaprenyl diphosphate + beta-D-GlcNAc-(1-&gt;4)-Mur2Ac(oyl-L-Ala-gamma-D-Glu-L-Lys-D-Ala-D-Ala)-di-trans,octa-cis-undecaprenyl diphosphate = [GlcNAc-(1-&gt;4)-Mur2Ac(oyl-L-Ala-gamma-D-Glu-L-Lys-D-Ala-D-Ala)](n+1)-di-trans,octa-cis-undecaprenyl diphosphate + di-trans,octa-cis-undecaprenyl diphosphate + H(+)</text>
        <dbReference type="Rhea" id="RHEA:23708"/>
        <dbReference type="Rhea" id="RHEA-COMP:9602"/>
        <dbReference type="Rhea" id="RHEA-COMP:9603"/>
        <dbReference type="ChEBI" id="CHEBI:15378"/>
        <dbReference type="ChEBI" id="CHEBI:58405"/>
        <dbReference type="ChEBI" id="CHEBI:60033"/>
        <dbReference type="ChEBI" id="CHEBI:78435"/>
        <dbReference type="EC" id="2.4.99.28"/>
    </reaction>
</comment>
<evidence type="ECO:0000256" key="11">
    <source>
        <dbReference type="ARBA" id="ARBA00038053"/>
    </source>
</evidence>
<feature type="transmembrane region" description="Helical" evidence="17">
    <location>
        <begin position="111"/>
        <end position="137"/>
    </location>
</feature>
<dbReference type="GO" id="GO:0008955">
    <property type="term" value="F:peptidoglycan glycosyltransferase activity"/>
    <property type="evidence" value="ECO:0007669"/>
    <property type="project" value="UniProtKB-EC"/>
</dbReference>
<feature type="transmembrane region" description="Helical" evidence="17">
    <location>
        <begin position="81"/>
        <end position="99"/>
    </location>
</feature>
<dbReference type="GO" id="GO:0051301">
    <property type="term" value="P:cell division"/>
    <property type="evidence" value="ECO:0007669"/>
    <property type="project" value="UniProtKB-KW"/>
</dbReference>
<feature type="transmembrane region" description="Helical" evidence="17">
    <location>
        <begin position="173"/>
        <end position="190"/>
    </location>
</feature>
<comment type="subcellular location">
    <subcellularLocation>
        <location evidence="1">Membrane</location>
        <topology evidence="1">Multi-pass membrane protein</topology>
    </subcellularLocation>
</comment>
<evidence type="ECO:0000256" key="10">
    <source>
        <dbReference type="ARBA" id="ARBA00033270"/>
    </source>
</evidence>
<evidence type="ECO:0000256" key="16">
    <source>
        <dbReference type="ARBA" id="ARBA00049966"/>
    </source>
</evidence>
<comment type="caution">
    <text evidence="19">The sequence shown here is derived from an EMBL/GenBank/DDBJ whole genome shotgun (WGS) entry which is preliminary data.</text>
</comment>
<name>A0AAP6C2G4_9LACO</name>
<keyword evidence="5" id="KW-0133">Cell shape</keyword>
<feature type="transmembrane region" description="Helical" evidence="17">
    <location>
        <begin position="50"/>
        <end position="69"/>
    </location>
</feature>
<keyword evidence="21" id="KW-1185">Reference proteome</keyword>
<dbReference type="Pfam" id="PF01098">
    <property type="entry name" value="FTSW_RODA_SPOVE"/>
    <property type="match status" value="1"/>
</dbReference>
<keyword evidence="3" id="KW-0808">Transferase</keyword>
<evidence type="ECO:0000256" key="2">
    <source>
        <dbReference type="ARBA" id="ARBA00022676"/>
    </source>
</evidence>
<evidence type="ECO:0000256" key="5">
    <source>
        <dbReference type="ARBA" id="ARBA00022960"/>
    </source>
</evidence>
<dbReference type="GO" id="GO:0005886">
    <property type="term" value="C:plasma membrane"/>
    <property type="evidence" value="ECO:0007669"/>
    <property type="project" value="TreeGrafter"/>
</dbReference>
<sequence>MRQKLRYLDYSILIPYLILSTIGVIMVYSASSDILLVNGFSPSVYMKRQIIYFVAAFLFFGIPCFALKLKIFKNRKFVMSYLGISFSMLFFLIVLKVISHGKAAINGAVGWINLGFINIQPVEVAKLSLVLYLAFVLSRRDGKFVPGQIWHNLFGPTVISFMMIGLVILEPDFGGSAILFMIVFVMYSVSGIPTKLAVYWLIGLFVGIVLLMLVLLVWTPGFIKDSYQFQRLLAFVHPFKLEKTGGAQLVNSYYAIHNGGLFGVGLGNSMQKRGYLPEPYTDFILSITAEELGVIGAIVIISLLFFLMWRIMEVGIHADSQFNALVCFGVVTMIFTETLFNVGAVLGLLPITGVTLPFISYGGSSMIVLTAALGLVLNISAAEKKTMIESRSVL</sequence>
<comment type="similarity">
    <text evidence="11">Belongs to the SEDS family. FtsW subfamily.</text>
</comment>
<dbReference type="EMBL" id="JASOPW010000002">
    <property type="protein sequence ID" value="MDK7298430.1"/>
    <property type="molecule type" value="Genomic_DNA"/>
</dbReference>
<proteinExistence type="inferred from homology"/>
<keyword evidence="7 17" id="KW-1133">Transmembrane helix</keyword>